<gene>
    <name evidence="2" type="ORF">ANANG_G00235020</name>
</gene>
<feature type="region of interest" description="Disordered" evidence="1">
    <location>
        <begin position="1"/>
        <end position="45"/>
    </location>
</feature>
<name>A0A9D3M208_ANGAN</name>
<sequence length="148" mass="16190">MLAASRSGAHEPPRLRKHSVASLGSSRAQRNAQENNRDNRSNSIAQQRARKVMLIRELETSWYLKTCGLSREDTTAHQTGMPYRRVKFDLAGSPGLSVPGGAGILTCVAADRQGQIHPQPHPSLSHHTVWCPLAIRSVEDLGPAHDSI</sequence>
<keyword evidence="3" id="KW-1185">Reference proteome</keyword>
<protein>
    <submittedName>
        <fullName evidence="2">Uncharacterized protein</fullName>
    </submittedName>
</protein>
<feature type="compositionally biased region" description="Polar residues" evidence="1">
    <location>
        <begin position="22"/>
        <end position="34"/>
    </location>
</feature>
<organism evidence="2 3">
    <name type="scientific">Anguilla anguilla</name>
    <name type="common">European freshwater eel</name>
    <name type="synonym">Muraena anguilla</name>
    <dbReference type="NCBI Taxonomy" id="7936"/>
    <lineage>
        <taxon>Eukaryota</taxon>
        <taxon>Metazoa</taxon>
        <taxon>Chordata</taxon>
        <taxon>Craniata</taxon>
        <taxon>Vertebrata</taxon>
        <taxon>Euteleostomi</taxon>
        <taxon>Actinopterygii</taxon>
        <taxon>Neopterygii</taxon>
        <taxon>Teleostei</taxon>
        <taxon>Anguilliformes</taxon>
        <taxon>Anguillidae</taxon>
        <taxon>Anguilla</taxon>
    </lineage>
</organism>
<evidence type="ECO:0000256" key="1">
    <source>
        <dbReference type="SAM" id="MobiDB-lite"/>
    </source>
</evidence>
<accession>A0A9D3M208</accession>
<comment type="caution">
    <text evidence="2">The sequence shown here is derived from an EMBL/GenBank/DDBJ whole genome shotgun (WGS) entry which is preliminary data.</text>
</comment>
<evidence type="ECO:0000313" key="3">
    <source>
        <dbReference type="Proteomes" id="UP001044222"/>
    </source>
</evidence>
<reference evidence="2" key="1">
    <citation type="submission" date="2021-01" db="EMBL/GenBank/DDBJ databases">
        <title>A chromosome-scale assembly of European eel, Anguilla anguilla.</title>
        <authorList>
            <person name="Henkel C."/>
            <person name="Jong-Raadsen S.A."/>
            <person name="Dufour S."/>
            <person name="Weltzien F.-A."/>
            <person name="Palstra A.P."/>
            <person name="Pelster B."/>
            <person name="Spaink H.P."/>
            <person name="Van Den Thillart G.E."/>
            <person name="Jansen H."/>
            <person name="Zahm M."/>
            <person name="Klopp C."/>
            <person name="Cedric C."/>
            <person name="Louis A."/>
            <person name="Berthelot C."/>
            <person name="Parey E."/>
            <person name="Roest Crollius H."/>
            <person name="Montfort J."/>
            <person name="Robinson-Rechavi M."/>
            <person name="Bucao C."/>
            <person name="Bouchez O."/>
            <person name="Gislard M."/>
            <person name="Lluch J."/>
            <person name="Milhes M."/>
            <person name="Lampietro C."/>
            <person name="Lopez Roques C."/>
            <person name="Donnadieu C."/>
            <person name="Braasch I."/>
            <person name="Desvignes T."/>
            <person name="Postlethwait J."/>
            <person name="Bobe J."/>
            <person name="Guiguen Y."/>
            <person name="Dirks R."/>
        </authorList>
    </citation>
    <scope>NUCLEOTIDE SEQUENCE</scope>
    <source>
        <strain evidence="2">Tag_6206</strain>
        <tissue evidence="2">Liver</tissue>
    </source>
</reference>
<evidence type="ECO:0000313" key="2">
    <source>
        <dbReference type="EMBL" id="KAG5837038.1"/>
    </source>
</evidence>
<dbReference type="EMBL" id="JAFIRN010000013">
    <property type="protein sequence ID" value="KAG5837038.1"/>
    <property type="molecule type" value="Genomic_DNA"/>
</dbReference>
<dbReference type="AlphaFoldDB" id="A0A9D3M208"/>
<proteinExistence type="predicted"/>
<dbReference type="Proteomes" id="UP001044222">
    <property type="component" value="Chromosome 13"/>
</dbReference>